<dbReference type="STRING" id="669874.A0A1E4TRR0"/>
<evidence type="ECO:0000313" key="1">
    <source>
        <dbReference type="EMBL" id="ODV94358.1"/>
    </source>
</evidence>
<dbReference type="Pfam" id="PF03641">
    <property type="entry name" value="Lysine_decarbox"/>
    <property type="match status" value="1"/>
</dbReference>
<dbReference type="SUPFAM" id="SSF102405">
    <property type="entry name" value="MCP/YpsA-like"/>
    <property type="match status" value="1"/>
</dbReference>
<evidence type="ECO:0000313" key="2">
    <source>
        <dbReference type="Proteomes" id="UP000094236"/>
    </source>
</evidence>
<dbReference type="GO" id="GO:0005829">
    <property type="term" value="C:cytosol"/>
    <property type="evidence" value="ECO:0007669"/>
    <property type="project" value="TreeGrafter"/>
</dbReference>
<dbReference type="InterPro" id="IPR031100">
    <property type="entry name" value="LOG_fam"/>
</dbReference>
<protein>
    <recommendedName>
        <fullName evidence="3">Cytokinin riboside 5'-monophosphate phosphoribohydrolase</fullName>
    </recommendedName>
</protein>
<dbReference type="GO" id="GO:0009691">
    <property type="term" value="P:cytokinin biosynthetic process"/>
    <property type="evidence" value="ECO:0007669"/>
    <property type="project" value="InterPro"/>
</dbReference>
<gene>
    <name evidence="1" type="ORF">PACTADRAFT_51211</name>
</gene>
<proteinExistence type="predicted"/>
<dbReference type="GO" id="GO:0016799">
    <property type="term" value="F:hydrolase activity, hydrolyzing N-glycosyl compounds"/>
    <property type="evidence" value="ECO:0007669"/>
    <property type="project" value="TreeGrafter"/>
</dbReference>
<reference evidence="2" key="1">
    <citation type="submission" date="2016-05" db="EMBL/GenBank/DDBJ databases">
        <title>Comparative genomics of biotechnologically important yeasts.</title>
        <authorList>
            <consortium name="DOE Joint Genome Institute"/>
            <person name="Riley R."/>
            <person name="Haridas S."/>
            <person name="Wolfe K.H."/>
            <person name="Lopes M.R."/>
            <person name="Hittinger C.T."/>
            <person name="Goker M."/>
            <person name="Salamov A."/>
            <person name="Wisecaver J."/>
            <person name="Long T.M."/>
            <person name="Aerts A.L."/>
            <person name="Barry K."/>
            <person name="Choi C."/>
            <person name="Clum A."/>
            <person name="Coughlan A.Y."/>
            <person name="Deshpande S."/>
            <person name="Douglass A.P."/>
            <person name="Hanson S.J."/>
            <person name="Klenk H.-P."/>
            <person name="Labutti K."/>
            <person name="Lapidus A."/>
            <person name="Lindquist E."/>
            <person name="Lipzen A."/>
            <person name="Meier-Kolthoff J.P."/>
            <person name="Ohm R.A."/>
            <person name="Otillar R.P."/>
            <person name="Pangilinan J."/>
            <person name="Peng Y."/>
            <person name="Rokas A."/>
            <person name="Rosa C.A."/>
            <person name="Scheuner C."/>
            <person name="Sibirny A.A."/>
            <person name="Slot J.C."/>
            <person name="Stielow J.B."/>
            <person name="Sun H."/>
            <person name="Kurtzman C.P."/>
            <person name="Blackwell M."/>
            <person name="Grigoriev I.V."/>
            <person name="Jeffries T.W."/>
        </authorList>
    </citation>
    <scope>NUCLEOTIDE SEQUENCE [LARGE SCALE GENOMIC DNA]</scope>
    <source>
        <strain evidence="2">NRRL Y-2460</strain>
    </source>
</reference>
<keyword evidence="2" id="KW-1185">Reference proteome</keyword>
<dbReference type="InterPro" id="IPR005269">
    <property type="entry name" value="LOG"/>
</dbReference>
<evidence type="ECO:0008006" key="3">
    <source>
        <dbReference type="Google" id="ProtNLM"/>
    </source>
</evidence>
<dbReference type="NCBIfam" id="TIGR00730">
    <property type="entry name" value="Rossman fold protein, TIGR00730 family"/>
    <property type="match status" value="1"/>
</dbReference>
<dbReference type="GO" id="GO:0014074">
    <property type="term" value="P:response to purine-containing compound"/>
    <property type="evidence" value="ECO:0007669"/>
    <property type="project" value="EnsemblFungi"/>
</dbReference>
<accession>A0A1E4TRR0</accession>
<dbReference type="PANTHER" id="PTHR31223:SF70">
    <property type="entry name" value="LOG FAMILY PROTEIN YJL055W"/>
    <property type="match status" value="1"/>
</dbReference>
<name>A0A1E4TRR0_PACTA</name>
<dbReference type="Gene3D" id="3.40.50.450">
    <property type="match status" value="1"/>
</dbReference>
<dbReference type="Proteomes" id="UP000094236">
    <property type="component" value="Unassembled WGS sequence"/>
</dbReference>
<dbReference type="AlphaFoldDB" id="A0A1E4TRR0"/>
<dbReference type="FunFam" id="3.40.50.450:FF:000018">
    <property type="entry name" value="Lysine decarboxylase-like protein"/>
    <property type="match status" value="1"/>
</dbReference>
<organism evidence="1 2">
    <name type="scientific">Pachysolen tannophilus NRRL Y-2460</name>
    <dbReference type="NCBI Taxonomy" id="669874"/>
    <lineage>
        <taxon>Eukaryota</taxon>
        <taxon>Fungi</taxon>
        <taxon>Dikarya</taxon>
        <taxon>Ascomycota</taxon>
        <taxon>Saccharomycotina</taxon>
        <taxon>Pichiomycetes</taxon>
        <taxon>Pachysolenaceae</taxon>
        <taxon>Pachysolen</taxon>
    </lineage>
</organism>
<dbReference type="EMBL" id="KV454016">
    <property type="protein sequence ID" value="ODV94358.1"/>
    <property type="molecule type" value="Genomic_DNA"/>
</dbReference>
<sequence length="227" mass="24670">MSTPDPPDKRVCVFCGSSFGTKQIFQDATSELGAKLAEKGYGIVYGGGTTGLMGVLAKSAVSNNGYVHGIIPDALISRERAPSEEEEVNEKLKQSVENHNGTTPVPDETKYGTTTIVSDMHSRKRMMGKEANCGFIALPGGYGTFEELLEVTTWNQLGIHQKPIIIFNIDGFYDGFVKFIQNSIENGFISKSNGSIIVVANTVDEVIFGIENYVVADGRFGLNWTNQ</sequence>
<dbReference type="PANTHER" id="PTHR31223">
    <property type="entry name" value="LOG FAMILY PROTEIN YJL055W"/>
    <property type="match status" value="1"/>
</dbReference>
<dbReference type="OrthoDB" id="414463at2759"/>